<keyword evidence="2" id="KW-1185">Reference proteome</keyword>
<organism evidence="1 2">
    <name type="scientific">Antrostomus carolinensis</name>
    <name type="common">Chuck-will's-widow</name>
    <name type="synonym">Caprimulgus carolinensis</name>
    <dbReference type="NCBI Taxonomy" id="279965"/>
    <lineage>
        <taxon>Eukaryota</taxon>
        <taxon>Metazoa</taxon>
        <taxon>Chordata</taxon>
        <taxon>Craniata</taxon>
        <taxon>Vertebrata</taxon>
        <taxon>Euteleostomi</taxon>
        <taxon>Archelosauria</taxon>
        <taxon>Archosauria</taxon>
        <taxon>Dinosauria</taxon>
        <taxon>Saurischia</taxon>
        <taxon>Theropoda</taxon>
        <taxon>Coelurosauria</taxon>
        <taxon>Aves</taxon>
        <taxon>Neognathae</taxon>
        <taxon>Neoaves</taxon>
        <taxon>Strisores</taxon>
        <taxon>Caprimulgiformes</taxon>
        <taxon>Caprimulgidae</taxon>
        <taxon>Antrostomus</taxon>
    </lineage>
</organism>
<accession>A0A094KB76</accession>
<name>A0A094KB76_ANTCR</name>
<protein>
    <submittedName>
        <fullName evidence="1">GEM-interacting protein</fullName>
    </submittedName>
</protein>
<dbReference type="AlphaFoldDB" id="A0A094KB76"/>
<dbReference type="EMBL" id="KL345255">
    <property type="protein sequence ID" value="KFZ55379.1"/>
    <property type="molecule type" value="Genomic_DNA"/>
</dbReference>
<evidence type="ECO:0000313" key="2">
    <source>
        <dbReference type="Proteomes" id="UP000053620"/>
    </source>
</evidence>
<proteinExistence type="predicted"/>
<feature type="non-terminal residue" evidence="1">
    <location>
        <position position="105"/>
    </location>
</feature>
<evidence type="ECO:0000313" key="1">
    <source>
        <dbReference type="EMBL" id="KFZ55379.1"/>
    </source>
</evidence>
<dbReference type="Proteomes" id="UP000053620">
    <property type="component" value="Unassembled WGS sequence"/>
</dbReference>
<gene>
    <name evidence="1" type="ORF">N321_01267</name>
</gene>
<sequence length="105" mass="11492">MISPPPPGLDNQERTPENKKRYSEIFRSLDAIEISIGNATVDMFIGDADSTEDTDLAAEREIIPLSESFSKSKTSSETRVQADITVQEADEMLIKCEGGIDAALE</sequence>
<reference evidence="1 2" key="1">
    <citation type="submission" date="2014-04" db="EMBL/GenBank/DDBJ databases">
        <title>Genome evolution of avian class.</title>
        <authorList>
            <person name="Zhang G."/>
            <person name="Li C."/>
        </authorList>
    </citation>
    <scope>NUCLEOTIDE SEQUENCE [LARGE SCALE GENOMIC DNA]</scope>
    <source>
        <strain evidence="1">BGI_N321</strain>
    </source>
</reference>